<organism evidence="1 2">
    <name type="scientific">Photobacterium piscicola</name>
    <dbReference type="NCBI Taxonomy" id="1378299"/>
    <lineage>
        <taxon>Bacteria</taxon>
        <taxon>Pseudomonadati</taxon>
        <taxon>Pseudomonadota</taxon>
        <taxon>Gammaproteobacteria</taxon>
        <taxon>Vibrionales</taxon>
        <taxon>Vibrionaceae</taxon>
        <taxon>Photobacterium</taxon>
    </lineage>
</organism>
<dbReference type="RefSeq" id="WP_327779999.1">
    <property type="nucleotide sequence ID" value="NZ_JAYXUD010000012.1"/>
</dbReference>
<evidence type="ECO:0008006" key="3">
    <source>
        <dbReference type="Google" id="ProtNLM"/>
    </source>
</evidence>
<name>A0ABU6LJP4_9GAMM</name>
<sequence length="224" mass="25974">MELWRTRNESLELLESDFSEQKFILEQCFRLIDHCIDIFEDRAADSNPHYVYGITLVKAKNYALGSYGMMLDGLGQEAGAVMRPLIEYLELLKYLRLFPESIELALIGKIPNAGTRAKQINGMHHEIRQYFNTYSSHSSYSEYAIKHLFESGNSKLRKIQPLSKETLFRNLGDLFAQLYILLHESVLCINNINEGITKDLADFIDKLYLEGMKAFEFEQRLKQS</sequence>
<dbReference type="EMBL" id="JAYXUD010000012">
    <property type="protein sequence ID" value="MEC6899761.1"/>
    <property type="molecule type" value="Genomic_DNA"/>
</dbReference>
<proteinExistence type="predicted"/>
<accession>A0ABU6LJP4</accession>
<keyword evidence="2" id="KW-1185">Reference proteome</keyword>
<evidence type="ECO:0000313" key="2">
    <source>
        <dbReference type="Proteomes" id="UP001339429"/>
    </source>
</evidence>
<reference evidence="1 2" key="1">
    <citation type="submission" date="2024-01" db="EMBL/GenBank/DDBJ databases">
        <title>Active colonisers of the gastrointestinal tract of Atlantic salmon farmed in a warm water region.</title>
        <authorList>
            <person name="Bowman J.P."/>
        </authorList>
    </citation>
    <scope>NUCLEOTIDE SEQUENCE [LARGE SCALE GENOMIC DNA]</scope>
    <source>
        <strain evidence="1 2">S4MW1</strain>
    </source>
</reference>
<comment type="caution">
    <text evidence="1">The sequence shown here is derived from an EMBL/GenBank/DDBJ whole genome shotgun (WGS) entry which is preliminary data.</text>
</comment>
<gene>
    <name evidence="1" type="ORF">VXS00_14010</name>
</gene>
<evidence type="ECO:0000313" key="1">
    <source>
        <dbReference type="EMBL" id="MEC6899761.1"/>
    </source>
</evidence>
<protein>
    <recommendedName>
        <fullName evidence="3">HEPN AbiU2-like domain-containing protein</fullName>
    </recommendedName>
</protein>
<dbReference type="Proteomes" id="UP001339429">
    <property type="component" value="Unassembled WGS sequence"/>
</dbReference>